<dbReference type="RefSeq" id="WP_349296965.1">
    <property type="nucleotide sequence ID" value="NZ_JBEDNQ010000002.1"/>
</dbReference>
<evidence type="ECO:0000313" key="3">
    <source>
        <dbReference type="Proteomes" id="UP001494902"/>
    </source>
</evidence>
<dbReference type="InterPro" id="IPR041726">
    <property type="entry name" value="ACAD10_11_N"/>
</dbReference>
<proteinExistence type="predicted"/>
<keyword evidence="3" id="KW-1185">Reference proteome</keyword>
<dbReference type="SUPFAM" id="SSF56112">
    <property type="entry name" value="Protein kinase-like (PK-like)"/>
    <property type="match status" value="1"/>
</dbReference>
<name>A0ABV1K5X2_9PSEU</name>
<dbReference type="CDD" id="cd05154">
    <property type="entry name" value="ACAD10_11_N-like"/>
    <property type="match status" value="1"/>
</dbReference>
<dbReference type="PANTHER" id="PTHR47829:SF1">
    <property type="entry name" value="HAD FAMILY PHOSPHATASE"/>
    <property type="match status" value="1"/>
</dbReference>
<evidence type="ECO:0000259" key="1">
    <source>
        <dbReference type="Pfam" id="PF01636"/>
    </source>
</evidence>
<dbReference type="InterPro" id="IPR052898">
    <property type="entry name" value="ACAD10-like"/>
</dbReference>
<dbReference type="InterPro" id="IPR011009">
    <property type="entry name" value="Kinase-like_dom_sf"/>
</dbReference>
<dbReference type="Pfam" id="PF01636">
    <property type="entry name" value="APH"/>
    <property type="match status" value="1"/>
</dbReference>
<reference evidence="2 3" key="1">
    <citation type="submission" date="2024-03" db="EMBL/GenBank/DDBJ databases">
        <title>Draft genome sequence of Pseudonocardia nematodicida JCM 31783.</title>
        <authorList>
            <person name="Butdee W."/>
            <person name="Duangmal K."/>
        </authorList>
    </citation>
    <scope>NUCLEOTIDE SEQUENCE [LARGE SCALE GENOMIC DNA]</scope>
    <source>
        <strain evidence="2 3">JCM 31783</strain>
    </source>
</reference>
<dbReference type="Gene3D" id="3.90.1200.10">
    <property type="match status" value="1"/>
</dbReference>
<organism evidence="2 3">
    <name type="scientific">Pseudonocardia nematodicida</name>
    <dbReference type="NCBI Taxonomy" id="1206997"/>
    <lineage>
        <taxon>Bacteria</taxon>
        <taxon>Bacillati</taxon>
        <taxon>Actinomycetota</taxon>
        <taxon>Actinomycetes</taxon>
        <taxon>Pseudonocardiales</taxon>
        <taxon>Pseudonocardiaceae</taxon>
        <taxon>Pseudonocardia</taxon>
    </lineage>
</organism>
<comment type="caution">
    <text evidence="2">The sequence shown here is derived from an EMBL/GenBank/DDBJ whole genome shotgun (WGS) entry which is preliminary data.</text>
</comment>
<sequence>MSAPALDLAAVRCRLAEAGVGSAGELTADRIAGGRSNQTFVLRDGGDPRWVLRCPPFAGRTPSAHDVAREFRVTTALHGTGVPVAAPVLLCEDDDVLGVPFTVVEYVAGRTVRTAADLAELSDADLDRCVDELLARLAALHAVDPDAAGLAGFGRRDAYAARQLRRWSAQWVHVGTSAPAATAELERRLREQLSRHVPDQDTVSVVHGDFRIDNTLLDPSDPGIVRAVVDWELSTIGDPVADVAMMRVYRHPALDLIVGERAAWTSDRLPGSEELLARYEEQAGVRLRGNDFHLALGYYKLAVIAQGIHHRHLSGATSGDEFATAGDAVADLFRSGMGVFG</sequence>
<accession>A0ABV1K5X2</accession>
<dbReference type="EMBL" id="JBEDNQ010000002">
    <property type="protein sequence ID" value="MEQ3549871.1"/>
    <property type="molecule type" value="Genomic_DNA"/>
</dbReference>
<protein>
    <submittedName>
        <fullName evidence="2">Phosphotransferase family protein</fullName>
    </submittedName>
</protein>
<feature type="domain" description="Aminoglycoside phosphotransferase" evidence="1">
    <location>
        <begin position="30"/>
        <end position="266"/>
    </location>
</feature>
<gene>
    <name evidence="2" type="ORF">WIS52_05265</name>
</gene>
<dbReference type="Proteomes" id="UP001494902">
    <property type="component" value="Unassembled WGS sequence"/>
</dbReference>
<dbReference type="PANTHER" id="PTHR47829">
    <property type="entry name" value="HYDROLASE, PUTATIVE (AFU_ORTHOLOGUE AFUA_1G12880)-RELATED"/>
    <property type="match status" value="1"/>
</dbReference>
<evidence type="ECO:0000313" key="2">
    <source>
        <dbReference type="EMBL" id="MEQ3549871.1"/>
    </source>
</evidence>
<dbReference type="Gene3D" id="3.30.200.20">
    <property type="entry name" value="Phosphorylase Kinase, domain 1"/>
    <property type="match status" value="1"/>
</dbReference>
<dbReference type="InterPro" id="IPR002575">
    <property type="entry name" value="Aminoglycoside_PTrfase"/>
</dbReference>